<reference evidence="7" key="1">
    <citation type="submission" date="2019-03" db="EMBL/GenBank/DDBJ databases">
        <title>Single cell metagenomics reveals metabolic interactions within the superorganism composed of flagellate Streblomastix strix and complex community of Bacteroidetes bacteria on its surface.</title>
        <authorList>
            <person name="Treitli S.C."/>
            <person name="Kolisko M."/>
            <person name="Husnik F."/>
            <person name="Keeling P."/>
            <person name="Hampl V."/>
        </authorList>
    </citation>
    <scope>NUCLEOTIDE SEQUENCE</scope>
    <source>
        <strain evidence="7">STM</strain>
    </source>
</reference>
<comment type="caution">
    <text evidence="7">The sequence shown here is derived from an EMBL/GenBank/DDBJ whole genome shotgun (WGS) entry which is preliminary data.</text>
</comment>
<proteinExistence type="inferred from homology"/>
<evidence type="ECO:0000256" key="2">
    <source>
        <dbReference type="ARBA" id="ARBA00022517"/>
    </source>
</evidence>
<dbReference type="GO" id="GO:0005840">
    <property type="term" value="C:ribosome"/>
    <property type="evidence" value="ECO:0007669"/>
    <property type="project" value="InterPro"/>
</dbReference>
<keyword evidence="3" id="KW-0698">rRNA processing</keyword>
<keyword evidence="1" id="KW-0963">Cytoplasm</keyword>
<evidence type="ECO:0000313" key="7">
    <source>
        <dbReference type="EMBL" id="KAA6325075.1"/>
    </source>
</evidence>
<feature type="domain" description="Ribosome maturation factor RimM PRC barrel" evidence="6">
    <location>
        <begin position="120"/>
        <end position="184"/>
    </location>
</feature>
<dbReference type="PANTHER" id="PTHR33692">
    <property type="entry name" value="RIBOSOME MATURATION FACTOR RIMM"/>
    <property type="match status" value="1"/>
</dbReference>
<dbReference type="GO" id="GO:0006364">
    <property type="term" value="P:rRNA processing"/>
    <property type="evidence" value="ECO:0007669"/>
    <property type="project" value="UniProtKB-KW"/>
</dbReference>
<dbReference type="InterPro" id="IPR036976">
    <property type="entry name" value="RimM_N_sf"/>
</dbReference>
<name>A0A5J4QUR9_9ZZZZ</name>
<dbReference type="InterPro" id="IPR011033">
    <property type="entry name" value="PRC_barrel-like_sf"/>
</dbReference>
<dbReference type="Gene3D" id="2.40.30.60">
    <property type="entry name" value="RimM"/>
    <property type="match status" value="1"/>
</dbReference>
<dbReference type="InterPro" id="IPR002676">
    <property type="entry name" value="RimM_N"/>
</dbReference>
<dbReference type="AlphaFoldDB" id="A0A5J4QUR9"/>
<accession>A0A5J4QUR9</accession>
<dbReference type="InterPro" id="IPR009000">
    <property type="entry name" value="Transl_B-barrel_sf"/>
</dbReference>
<dbReference type="PANTHER" id="PTHR33692:SF1">
    <property type="entry name" value="RIBOSOME MATURATION FACTOR RIMM"/>
    <property type="match status" value="1"/>
</dbReference>
<sequence>MIKNEEVYKIGVFNKPHGVRGEISFTFTDDIFDRTDGEYLVCLLDGIFVPFFIEEYGFRSHHAAIIKLEGVDSIERARMFINVAVYYPIKYAMKPEPVLNGELEDVCSSKGESSLSVCGFTGFEVKDAISGVLGKISDVDISTVNTLFVVENEKGELLIPACEEFMVKIDYENRQLLMNLPEGLVDLTLN</sequence>
<dbReference type="SUPFAM" id="SSF50447">
    <property type="entry name" value="Translation proteins"/>
    <property type="match status" value="1"/>
</dbReference>
<dbReference type="EMBL" id="SNRY01002439">
    <property type="protein sequence ID" value="KAA6325075.1"/>
    <property type="molecule type" value="Genomic_DNA"/>
</dbReference>
<dbReference type="Pfam" id="PF01782">
    <property type="entry name" value="RimM"/>
    <property type="match status" value="1"/>
</dbReference>
<evidence type="ECO:0000256" key="4">
    <source>
        <dbReference type="ARBA" id="ARBA00023186"/>
    </source>
</evidence>
<protein>
    <submittedName>
        <fullName evidence="7">Ribosome maturation factor RimM</fullName>
    </submittedName>
</protein>
<dbReference type="HAMAP" id="MF_00014">
    <property type="entry name" value="Ribosome_mat_RimM"/>
    <property type="match status" value="1"/>
</dbReference>
<dbReference type="InterPro" id="IPR056792">
    <property type="entry name" value="PRC_RimM"/>
</dbReference>
<evidence type="ECO:0000259" key="6">
    <source>
        <dbReference type="Pfam" id="PF24986"/>
    </source>
</evidence>
<feature type="domain" description="RimM N-terminal" evidence="5">
    <location>
        <begin position="10"/>
        <end position="88"/>
    </location>
</feature>
<evidence type="ECO:0000256" key="1">
    <source>
        <dbReference type="ARBA" id="ARBA00022490"/>
    </source>
</evidence>
<dbReference type="Pfam" id="PF24986">
    <property type="entry name" value="PRC_RimM"/>
    <property type="match status" value="1"/>
</dbReference>
<keyword evidence="2" id="KW-0690">Ribosome biogenesis</keyword>
<dbReference type="GO" id="GO:0043022">
    <property type="term" value="F:ribosome binding"/>
    <property type="evidence" value="ECO:0007669"/>
    <property type="project" value="InterPro"/>
</dbReference>
<organism evidence="7">
    <name type="scientific">termite gut metagenome</name>
    <dbReference type="NCBI Taxonomy" id="433724"/>
    <lineage>
        <taxon>unclassified sequences</taxon>
        <taxon>metagenomes</taxon>
        <taxon>organismal metagenomes</taxon>
    </lineage>
</organism>
<gene>
    <name evidence="7" type="ORF">EZS27_025668</name>
</gene>
<dbReference type="Gene3D" id="2.30.30.240">
    <property type="entry name" value="PRC-barrel domain"/>
    <property type="match status" value="1"/>
</dbReference>
<evidence type="ECO:0000256" key="3">
    <source>
        <dbReference type="ARBA" id="ARBA00022552"/>
    </source>
</evidence>
<keyword evidence="4" id="KW-0143">Chaperone</keyword>
<evidence type="ECO:0000259" key="5">
    <source>
        <dbReference type="Pfam" id="PF01782"/>
    </source>
</evidence>
<dbReference type="NCBIfam" id="TIGR02273">
    <property type="entry name" value="16S_RimM"/>
    <property type="match status" value="1"/>
</dbReference>
<dbReference type="InterPro" id="IPR011961">
    <property type="entry name" value="RimM"/>
</dbReference>
<dbReference type="SUPFAM" id="SSF50346">
    <property type="entry name" value="PRC-barrel domain"/>
    <property type="match status" value="1"/>
</dbReference>